<feature type="compositionally biased region" description="Basic and acidic residues" evidence="1">
    <location>
        <begin position="50"/>
        <end position="61"/>
    </location>
</feature>
<reference evidence="3" key="1">
    <citation type="submission" date="2021-01" db="EMBL/GenBank/DDBJ databases">
        <authorList>
            <person name="Corre E."/>
            <person name="Pelletier E."/>
            <person name="Niang G."/>
            <person name="Scheremetjew M."/>
            <person name="Finn R."/>
            <person name="Kale V."/>
            <person name="Holt S."/>
            <person name="Cochrane G."/>
            <person name="Meng A."/>
            <person name="Brown T."/>
            <person name="Cohen L."/>
        </authorList>
    </citation>
    <scope>NUCLEOTIDE SEQUENCE</scope>
    <source>
        <strain evidence="3">CCMP147</strain>
    </source>
</reference>
<organism evidence="3">
    <name type="scientific">Pseudictyota dubia</name>
    <dbReference type="NCBI Taxonomy" id="2749911"/>
    <lineage>
        <taxon>Eukaryota</taxon>
        <taxon>Sar</taxon>
        <taxon>Stramenopiles</taxon>
        <taxon>Ochrophyta</taxon>
        <taxon>Bacillariophyta</taxon>
        <taxon>Mediophyceae</taxon>
        <taxon>Biddulphiophycidae</taxon>
        <taxon>Eupodiscales</taxon>
        <taxon>Odontellaceae</taxon>
        <taxon>Pseudictyota</taxon>
    </lineage>
</organism>
<gene>
    <name evidence="3" type="ORF">TDUB1175_LOCUS88</name>
</gene>
<feature type="region of interest" description="Disordered" evidence="1">
    <location>
        <begin position="50"/>
        <end position="70"/>
    </location>
</feature>
<sequence>MISWTFRPSALATGAYKAASFKYLMDSYLDDGRRAKKNGFSVPEALCGMHKTEEGSPEHGSDCGSRPTSRRHNIRTCQWNIHFLDPVDDDSNNDDDEVKHALRIADQLLSTDSDVIVMNEYSYISGGSPRGYPALNALCSRLEGAGYAVHVAKCSFPTAVASRLPVDRVDKLRLDCNRHAVGVTVVLGDDAADRQSEDDTSDTVAVTIFGTHLDDLNGINRLKEAEVLLGEIESEYDKENDYANILVIGDFNQQRPEDYHPEEWKYICENKTHRGTTIDDGVSDLLTNANFRCSYDDCRDEAKGVAHNWIPGDPPPATHWTSTVIDYSYYRGNIKPTGVFVSPSNLSDHRMIVSVWDVGL</sequence>
<name>A0A7R9VBR6_9STRA</name>
<feature type="domain" description="Endonuclease/exonuclease/phosphatase" evidence="2">
    <location>
        <begin position="77"/>
        <end position="349"/>
    </location>
</feature>
<dbReference type="Pfam" id="PF03372">
    <property type="entry name" value="Exo_endo_phos"/>
    <property type="match status" value="1"/>
</dbReference>
<dbReference type="Gene3D" id="3.60.10.10">
    <property type="entry name" value="Endonuclease/exonuclease/phosphatase"/>
    <property type="match status" value="1"/>
</dbReference>
<proteinExistence type="predicted"/>
<dbReference type="InterPro" id="IPR005135">
    <property type="entry name" value="Endo/exonuclease/phosphatase"/>
</dbReference>
<evidence type="ECO:0000313" key="3">
    <source>
        <dbReference type="EMBL" id="CAD8290505.1"/>
    </source>
</evidence>
<dbReference type="EMBL" id="HBED01000134">
    <property type="protein sequence ID" value="CAD8290505.1"/>
    <property type="molecule type" value="Transcribed_RNA"/>
</dbReference>
<dbReference type="SUPFAM" id="SSF56219">
    <property type="entry name" value="DNase I-like"/>
    <property type="match status" value="1"/>
</dbReference>
<protein>
    <recommendedName>
        <fullName evidence="2">Endonuclease/exonuclease/phosphatase domain-containing protein</fullName>
    </recommendedName>
</protein>
<dbReference type="GO" id="GO:0003824">
    <property type="term" value="F:catalytic activity"/>
    <property type="evidence" value="ECO:0007669"/>
    <property type="project" value="InterPro"/>
</dbReference>
<dbReference type="AlphaFoldDB" id="A0A7R9VBR6"/>
<evidence type="ECO:0000259" key="2">
    <source>
        <dbReference type="Pfam" id="PF03372"/>
    </source>
</evidence>
<dbReference type="InterPro" id="IPR036691">
    <property type="entry name" value="Endo/exonu/phosph_ase_sf"/>
</dbReference>
<evidence type="ECO:0000256" key="1">
    <source>
        <dbReference type="SAM" id="MobiDB-lite"/>
    </source>
</evidence>
<accession>A0A7R9VBR6</accession>